<dbReference type="Pfam" id="PF00106">
    <property type="entry name" value="adh_short"/>
    <property type="match status" value="1"/>
</dbReference>
<protein>
    <submittedName>
        <fullName evidence="3">NADP-dependent 3-hydroxy acid dehydrogenase YdfG</fullName>
    </submittedName>
</protein>
<dbReference type="PRINTS" id="PR00081">
    <property type="entry name" value="GDHRDH"/>
</dbReference>
<keyword evidence="4" id="KW-1185">Reference proteome</keyword>
<dbReference type="OrthoDB" id="9810935at2"/>
<dbReference type="GO" id="GO:0016491">
    <property type="term" value="F:oxidoreductase activity"/>
    <property type="evidence" value="ECO:0007669"/>
    <property type="project" value="UniProtKB-KW"/>
</dbReference>
<dbReference type="InterPro" id="IPR002347">
    <property type="entry name" value="SDR_fam"/>
</dbReference>
<comment type="similarity">
    <text evidence="1">Belongs to the short-chain dehydrogenases/reductases (SDR) family.</text>
</comment>
<dbReference type="PANTHER" id="PTHR42901:SF1">
    <property type="entry name" value="ALCOHOL DEHYDROGENASE"/>
    <property type="match status" value="1"/>
</dbReference>
<gene>
    <name evidence="3" type="ORF">LY56_00247</name>
</gene>
<comment type="caution">
    <text evidence="3">The sequence shown here is derived from an EMBL/GenBank/DDBJ whole genome shotgun (WGS) entry which is preliminary data.</text>
</comment>
<dbReference type="SUPFAM" id="SSF51735">
    <property type="entry name" value="NAD(P)-binding Rossmann-fold domains"/>
    <property type="match status" value="1"/>
</dbReference>
<dbReference type="PANTHER" id="PTHR42901">
    <property type="entry name" value="ALCOHOL DEHYDROGENASE"/>
    <property type="match status" value="1"/>
</dbReference>
<keyword evidence="2" id="KW-0560">Oxidoreductase</keyword>
<name>A0A2W7R1V4_9RHOB</name>
<dbReference type="Proteomes" id="UP000249364">
    <property type="component" value="Unassembled WGS sequence"/>
</dbReference>
<organism evidence="3 4">
    <name type="scientific">Roseinatronobacter thiooxidans</name>
    <dbReference type="NCBI Taxonomy" id="121821"/>
    <lineage>
        <taxon>Bacteria</taxon>
        <taxon>Pseudomonadati</taxon>
        <taxon>Pseudomonadota</taxon>
        <taxon>Alphaproteobacteria</taxon>
        <taxon>Rhodobacterales</taxon>
        <taxon>Paracoccaceae</taxon>
        <taxon>Roseinatronobacter</taxon>
    </lineage>
</organism>
<dbReference type="EMBL" id="QKZQ01000001">
    <property type="protein sequence ID" value="PZX48099.1"/>
    <property type="molecule type" value="Genomic_DNA"/>
</dbReference>
<dbReference type="Gene3D" id="3.40.50.720">
    <property type="entry name" value="NAD(P)-binding Rossmann-like Domain"/>
    <property type="match status" value="1"/>
</dbReference>
<dbReference type="RefSeq" id="WP_071468995.1">
    <property type="nucleotide sequence ID" value="NZ_MEHT01000009.1"/>
</dbReference>
<evidence type="ECO:0000313" key="4">
    <source>
        <dbReference type="Proteomes" id="UP000249364"/>
    </source>
</evidence>
<evidence type="ECO:0000256" key="2">
    <source>
        <dbReference type="ARBA" id="ARBA00023002"/>
    </source>
</evidence>
<evidence type="ECO:0000256" key="1">
    <source>
        <dbReference type="ARBA" id="ARBA00006484"/>
    </source>
</evidence>
<reference evidence="3 4" key="1">
    <citation type="submission" date="2018-06" db="EMBL/GenBank/DDBJ databases">
        <title>Genomic Encyclopedia of Archaeal and Bacterial Type Strains, Phase II (KMG-II): from individual species to whole genera.</title>
        <authorList>
            <person name="Goeker M."/>
        </authorList>
    </citation>
    <scope>NUCLEOTIDE SEQUENCE [LARGE SCALE GENOMIC DNA]</scope>
    <source>
        <strain evidence="3 4">DSM 13087</strain>
    </source>
</reference>
<sequence>MTKRKTLFITGASSGIGAATARVAVAAGWNVGLMARSADKLDALARELGDSSLAVAGDATDLAAQEDAIARVAKHFGRVDAAFANAGMGLDTPGTEAGDPEEWRRMIDLNIMALLYTTRAALPELRKTKGQLVLTGSVAGKLHIAGSIYGATKWFVQGYAGNMAQEMREWGGRCTLIAPGMVDTPFFSEPKPDKLKPEDIANAVVFALSQPAHAAIPEIVVMPTG</sequence>
<dbReference type="AlphaFoldDB" id="A0A2W7R1V4"/>
<dbReference type="STRING" id="121821.GCA_001870675_02320"/>
<proteinExistence type="inferred from homology"/>
<accession>A0A2W7R1V4</accession>
<dbReference type="InterPro" id="IPR036291">
    <property type="entry name" value="NAD(P)-bd_dom_sf"/>
</dbReference>
<evidence type="ECO:0000313" key="3">
    <source>
        <dbReference type="EMBL" id="PZX48099.1"/>
    </source>
</evidence>